<organism evidence="3 4">
    <name type="scientific">Oryzias melastigma</name>
    <name type="common">Marine medaka</name>
    <dbReference type="NCBI Taxonomy" id="30732"/>
    <lineage>
        <taxon>Eukaryota</taxon>
        <taxon>Metazoa</taxon>
        <taxon>Chordata</taxon>
        <taxon>Craniata</taxon>
        <taxon>Vertebrata</taxon>
        <taxon>Euteleostomi</taxon>
        <taxon>Actinopterygii</taxon>
        <taxon>Neopterygii</taxon>
        <taxon>Teleostei</taxon>
        <taxon>Neoteleostei</taxon>
        <taxon>Acanthomorphata</taxon>
        <taxon>Ovalentaria</taxon>
        <taxon>Atherinomorphae</taxon>
        <taxon>Beloniformes</taxon>
        <taxon>Adrianichthyidae</taxon>
        <taxon>Oryziinae</taxon>
        <taxon>Oryzias</taxon>
    </lineage>
</organism>
<comment type="similarity">
    <text evidence="1">Belongs to the IFRD family.</text>
</comment>
<dbReference type="InterPro" id="IPR007701">
    <property type="entry name" value="Interferon-rel_develop_reg_N"/>
</dbReference>
<dbReference type="Proteomes" id="UP000646548">
    <property type="component" value="Unassembled WGS sequence"/>
</dbReference>
<comment type="caution">
    <text evidence="3">The sequence shown here is derived from an EMBL/GenBank/DDBJ whole genome shotgun (WGS) entry which is preliminary data.</text>
</comment>
<gene>
    <name evidence="3" type="ORF">FQA47_022253</name>
</gene>
<dbReference type="SUPFAM" id="SSF48371">
    <property type="entry name" value="ARM repeat"/>
    <property type="match status" value="1"/>
</dbReference>
<accession>A0A834F683</accession>
<proteinExistence type="inferred from homology"/>
<feature type="domain" description="Interferon-related developmental regulator N-terminal" evidence="2">
    <location>
        <begin position="6"/>
        <end position="128"/>
    </location>
</feature>
<dbReference type="PANTHER" id="PTHR12354">
    <property type="entry name" value="INTERFERON-RELATED DEVELOPMENTAL REGULATOR"/>
    <property type="match status" value="1"/>
</dbReference>
<dbReference type="PANTHER" id="PTHR12354:SF8">
    <property type="entry name" value="INTERFERON-RELATED DEVELOPMENTAL REGULATOR 2"/>
    <property type="match status" value="1"/>
</dbReference>
<evidence type="ECO:0000259" key="2">
    <source>
        <dbReference type="Pfam" id="PF05004"/>
    </source>
</evidence>
<name>A0A834F683_ORYME</name>
<dbReference type="Pfam" id="PF05004">
    <property type="entry name" value="IFRD"/>
    <property type="match status" value="1"/>
</dbReference>
<dbReference type="AlphaFoldDB" id="A0A834F683"/>
<protein>
    <submittedName>
        <fullName evidence="3">Interferon-related developmental regulator 1</fullName>
    </submittedName>
</protein>
<dbReference type="InterPro" id="IPR039777">
    <property type="entry name" value="IFRD"/>
</dbReference>
<evidence type="ECO:0000313" key="3">
    <source>
        <dbReference type="EMBL" id="KAF6719612.1"/>
    </source>
</evidence>
<dbReference type="EMBL" id="WKFB01000582">
    <property type="protein sequence ID" value="KAF6719612.1"/>
    <property type="molecule type" value="Genomic_DNA"/>
</dbReference>
<sequence>MSSYPNREGALPTPKPGSSGLHTAAIQAWSLLVTLCPASKLSVLLDFHLPKLKACLESSDVNYRIAVGETIALLVELGRDIDEEFEVEDSETLCESLKSFSYRWKQAQSQERQEETRSIFREVLHYIENEDFTEGRSGLE</sequence>
<evidence type="ECO:0000313" key="4">
    <source>
        <dbReference type="Proteomes" id="UP000646548"/>
    </source>
</evidence>
<reference evidence="3" key="1">
    <citation type="journal article" name="BMC Genomics">
        <title>Long-read sequencing and de novo genome assembly of marine medaka (Oryzias melastigma).</title>
        <authorList>
            <person name="Liang P."/>
            <person name="Saqib H.S.A."/>
            <person name="Ni X."/>
            <person name="Shen Y."/>
        </authorList>
    </citation>
    <scope>NUCLEOTIDE SEQUENCE</scope>
    <source>
        <strain evidence="3">Bigg-433</strain>
    </source>
</reference>
<dbReference type="InterPro" id="IPR016024">
    <property type="entry name" value="ARM-type_fold"/>
</dbReference>
<evidence type="ECO:0000256" key="1">
    <source>
        <dbReference type="ARBA" id="ARBA00008828"/>
    </source>
</evidence>